<reference evidence="5" key="1">
    <citation type="submission" date="2021-01" db="EMBL/GenBank/DDBJ databases">
        <authorList>
            <person name="Corre E."/>
            <person name="Pelletier E."/>
            <person name="Niang G."/>
            <person name="Scheremetjew M."/>
            <person name="Finn R."/>
            <person name="Kale V."/>
            <person name="Holt S."/>
            <person name="Cochrane G."/>
            <person name="Meng A."/>
            <person name="Brown T."/>
            <person name="Cohen L."/>
        </authorList>
    </citation>
    <scope>NUCLEOTIDE SEQUENCE</scope>
    <source>
        <strain evidence="5">B593</strain>
    </source>
</reference>
<dbReference type="EMBL" id="HBEH01000867">
    <property type="protein sequence ID" value="CAD8344001.1"/>
    <property type="molecule type" value="Transcribed_RNA"/>
</dbReference>
<keyword evidence="1 2" id="KW-0413">Isomerase</keyword>
<dbReference type="PROSITE" id="PS50198">
    <property type="entry name" value="PPIC_PPIASE_2"/>
    <property type="match status" value="1"/>
</dbReference>
<dbReference type="AlphaFoldDB" id="A0A6T9YFP2"/>
<evidence type="ECO:0000256" key="1">
    <source>
        <dbReference type="PROSITE-ProRule" id="PRU00278"/>
    </source>
</evidence>
<comment type="catalytic activity">
    <reaction evidence="2">
        <text>[protein]-peptidylproline (omega=180) = [protein]-peptidylproline (omega=0)</text>
        <dbReference type="Rhea" id="RHEA:16237"/>
        <dbReference type="Rhea" id="RHEA-COMP:10747"/>
        <dbReference type="Rhea" id="RHEA-COMP:10748"/>
        <dbReference type="ChEBI" id="CHEBI:83833"/>
        <dbReference type="ChEBI" id="CHEBI:83834"/>
        <dbReference type="EC" id="5.2.1.8"/>
    </reaction>
</comment>
<dbReference type="InterPro" id="IPR052204">
    <property type="entry name" value="PpiC/parvulin_rotamase"/>
</dbReference>
<dbReference type="PANTHER" id="PTHR43629">
    <property type="entry name" value="PEPTIDYL-PROLYL CIS-TRANS ISOMERASE"/>
    <property type="match status" value="1"/>
</dbReference>
<dbReference type="EMBL" id="HBEH01000868">
    <property type="protein sequence ID" value="CAD8344002.1"/>
    <property type="molecule type" value="Transcribed_RNA"/>
</dbReference>
<organism evidence="5">
    <name type="scientific">Pseudo-nitzschia arenysensis</name>
    <dbReference type="NCBI Taxonomy" id="697910"/>
    <lineage>
        <taxon>Eukaryota</taxon>
        <taxon>Sar</taxon>
        <taxon>Stramenopiles</taxon>
        <taxon>Ochrophyta</taxon>
        <taxon>Bacillariophyta</taxon>
        <taxon>Bacillariophyceae</taxon>
        <taxon>Bacillariophycidae</taxon>
        <taxon>Bacillariales</taxon>
        <taxon>Bacillariaceae</taxon>
        <taxon>Pseudo-nitzschia</taxon>
    </lineage>
</organism>
<sequence>MKSSLSFLTFLLLGAIGVDAFTNQSPFSSSSLSTASPVRADDTRLYFNAMSMFKHWGKKVSASHILIGPATSVTGRGMEQDDATAKLLELKEEINDDPEKFAECAGQFSSCRTSKVGGSLGEPFGAGVMVGQIDKICFEEAVGVVHGPVSSPYGEHLVLVTERTGDDE</sequence>
<feature type="signal peptide" evidence="2">
    <location>
        <begin position="1"/>
        <end position="20"/>
    </location>
</feature>
<protein>
    <recommendedName>
        <fullName evidence="2">Peptidyl-prolyl cis-trans isomerase</fullName>
        <ecNumber evidence="2">5.2.1.8</ecNumber>
    </recommendedName>
</protein>
<name>A0A6T9YFP2_9STRA</name>
<dbReference type="Gene3D" id="3.10.50.40">
    <property type="match status" value="1"/>
</dbReference>
<dbReference type="SUPFAM" id="SSF54534">
    <property type="entry name" value="FKBP-like"/>
    <property type="match status" value="1"/>
</dbReference>
<evidence type="ECO:0000259" key="3">
    <source>
        <dbReference type="PROSITE" id="PS50198"/>
    </source>
</evidence>
<dbReference type="InterPro" id="IPR046357">
    <property type="entry name" value="PPIase_dom_sf"/>
</dbReference>
<dbReference type="PANTHER" id="PTHR43629:SF2">
    <property type="entry name" value="RHODANESE-LIKE_PPIC DOMAIN-CONTAINING PROTEIN 12, CHLOROPLASTIC"/>
    <property type="match status" value="1"/>
</dbReference>
<gene>
    <name evidence="4" type="ORF">PARE0329_LOCUS636</name>
    <name evidence="5" type="ORF">PARE0329_LOCUS637</name>
</gene>
<proteinExistence type="predicted"/>
<feature type="domain" description="PpiC" evidence="3">
    <location>
        <begin position="57"/>
        <end position="162"/>
    </location>
</feature>
<dbReference type="EC" id="5.2.1.8" evidence="2"/>
<evidence type="ECO:0000313" key="5">
    <source>
        <dbReference type="EMBL" id="CAD8344002.1"/>
    </source>
</evidence>
<feature type="chain" id="PRO_5035952618" description="Peptidyl-prolyl cis-trans isomerase" evidence="2">
    <location>
        <begin position="21"/>
        <end position="168"/>
    </location>
</feature>
<dbReference type="GO" id="GO:0003755">
    <property type="term" value="F:peptidyl-prolyl cis-trans isomerase activity"/>
    <property type="evidence" value="ECO:0007669"/>
    <property type="project" value="UniProtKB-UniRule"/>
</dbReference>
<keyword evidence="1 2" id="KW-0697">Rotamase</keyword>
<keyword evidence="2" id="KW-0732">Signal</keyword>
<evidence type="ECO:0000313" key="4">
    <source>
        <dbReference type="EMBL" id="CAD8344001.1"/>
    </source>
</evidence>
<dbReference type="InterPro" id="IPR000297">
    <property type="entry name" value="PPIase_PpiC"/>
</dbReference>
<evidence type="ECO:0000256" key="2">
    <source>
        <dbReference type="RuleBase" id="RU363014"/>
    </source>
</evidence>
<accession>A0A6T9YFP2</accession>
<dbReference type="Pfam" id="PF00639">
    <property type="entry name" value="Rotamase"/>
    <property type="match status" value="1"/>
</dbReference>